<dbReference type="HAMAP" id="MF_00082">
    <property type="entry name" value="ArgB"/>
    <property type="match status" value="1"/>
</dbReference>
<evidence type="ECO:0000256" key="3">
    <source>
        <dbReference type="ARBA" id="ARBA00022605"/>
    </source>
</evidence>
<dbReference type="PANTHER" id="PTHR23100">
    <property type="entry name" value="ARGININE BIOSYNTHESIS BIFUNCTIONAL PROTEIN ARGJ"/>
    <property type="match status" value="1"/>
</dbReference>
<sequence length="699" mass="72401">MKIPKGFRFSGVPCGLKPQRRDLALVVSDVPASAAGLFTVNRAAAAPVQDGRGRVPAAGLRAILANSGNANALTGPAGLEDVAALRTAAARALGVEERAVLTASTGVIGQRLPVPKVEAAMPALVAGLGDHAAHAAEAIMTTDTRPKLSSREVVLGGRPATLTGLCKGSGMVAPQLATVLCFVATDAAVAPEVLQRALARAVDRSFHMLTVDGDMSTNDCVYALANGLAENPRIEGPGPDLDVLQAALDDLCGELARAVAADGEGATRFLEVVVDGAPSDEVARDAARAVAASPLVKAALFGADPNWGRVLATVGARAGSQGWAVDPYRARVAIQGVEVYGPAGPAEVDAEALRVRMREPRVDVLVRLSEGAARATAWGCDLSYDYVKINADYAATIVQRPDGGLARDDHVANYTPALKRTLLVEALKYIAAFAGQIAVIKYGGAAMVKESLKVAFAEDVALLKRVGLKVVVVHGGALEINRTLEQMGERSEFVDGFRVTDAASLPVVEMVLTGKVNQELVALLNARDAGAVGVSGKDGQLIRGRKTVHASGRDLGQVGEVTEVNKDFLQLLLASSYVPVISPIGLGEDGASLSINADEVASRVASALGAKKLIYLTDKPGVLDSPDDGALVRQTTVADLLRRIEAGSVTGGMKIKVQAILAALRGGVERVHVLDGRQPHTVIAELFTDRGVGTLVTAG</sequence>
<evidence type="ECO:0000256" key="11">
    <source>
        <dbReference type="HAMAP-Rule" id="MF_01106"/>
    </source>
</evidence>
<feature type="site" description="Cleavage; by autolysis" evidence="11">
    <location>
        <begin position="177"/>
        <end position="178"/>
    </location>
</feature>
<comment type="catalytic activity">
    <reaction evidence="10">
        <text>N-acetyl-L-glutamate + ATP = N-acetyl-L-glutamyl 5-phosphate + ADP</text>
        <dbReference type="Rhea" id="RHEA:14629"/>
        <dbReference type="ChEBI" id="CHEBI:30616"/>
        <dbReference type="ChEBI" id="CHEBI:44337"/>
        <dbReference type="ChEBI" id="CHEBI:57936"/>
        <dbReference type="ChEBI" id="CHEBI:456216"/>
        <dbReference type="EC" id="2.7.2.8"/>
    </reaction>
</comment>
<dbReference type="InterPro" id="IPR041727">
    <property type="entry name" value="NAGK-C"/>
</dbReference>
<keyword evidence="10" id="KW-0055">Arginine biosynthesis</keyword>
<keyword evidence="6 10" id="KW-0418">Kinase</keyword>
<feature type="binding site" evidence="10">
    <location>
        <begin position="476"/>
        <end position="477"/>
    </location>
    <ligand>
        <name>substrate</name>
    </ligand>
</feature>
<dbReference type="NCBIfam" id="NF003802">
    <property type="entry name" value="PRK05388.1"/>
    <property type="match status" value="1"/>
</dbReference>
<dbReference type="HAMAP" id="MF_01106">
    <property type="entry name" value="ArgJ"/>
    <property type="match status" value="1"/>
</dbReference>
<keyword evidence="14" id="KW-1185">Reference proteome</keyword>
<feature type="active site" description="Nucleophile" evidence="11">
    <location>
        <position position="178"/>
    </location>
</feature>
<dbReference type="InterPro" id="IPR042195">
    <property type="entry name" value="ArgJ_beta_C"/>
</dbReference>
<name>A0ABM7XB30_9BACT</name>
<keyword evidence="3 10" id="KW-0028">Amino-acid biosynthesis</keyword>
<evidence type="ECO:0000256" key="7">
    <source>
        <dbReference type="ARBA" id="ARBA00022813"/>
    </source>
</evidence>
<reference evidence="14" key="1">
    <citation type="journal article" date="2022" name="Int. J. Syst. Evol. Microbiol.">
        <title>Anaeromyxobacter oryzae sp. nov., Anaeromyxobacter diazotrophicus sp. nov. and Anaeromyxobacter paludicola sp. nov., isolated from paddy soils.</title>
        <authorList>
            <person name="Itoh H."/>
            <person name="Xu Z."/>
            <person name="Mise K."/>
            <person name="Masuda Y."/>
            <person name="Ushijima N."/>
            <person name="Hayakawa C."/>
            <person name="Shiratori Y."/>
            <person name="Senoo K."/>
        </authorList>
    </citation>
    <scope>NUCLEOTIDE SEQUENCE [LARGE SCALE GENOMIC DNA]</scope>
    <source>
        <strain evidence="14">Red630</strain>
    </source>
</reference>
<feature type="binding site" evidence="11">
    <location>
        <position position="178"/>
    </location>
    <ligand>
        <name>substrate</name>
    </ligand>
</feature>
<dbReference type="PRINTS" id="PR00474">
    <property type="entry name" value="GLU5KINASE"/>
</dbReference>
<keyword evidence="9 11" id="KW-0012">Acyltransferase</keyword>
<dbReference type="InterPro" id="IPR001057">
    <property type="entry name" value="Glu/AcGlu_kinase"/>
</dbReference>
<dbReference type="SUPFAM" id="SSF56266">
    <property type="entry name" value="DmpA/ArgJ-like"/>
    <property type="match status" value="1"/>
</dbReference>
<comment type="similarity">
    <text evidence="10">Belongs to the acetylglutamate kinase family. ArgB subfamily.</text>
</comment>
<dbReference type="InterPro" id="IPR002813">
    <property type="entry name" value="Arg_biosynth_ArgJ"/>
</dbReference>
<dbReference type="InterPro" id="IPR001048">
    <property type="entry name" value="Asp/Glu/Uridylate_kinase"/>
</dbReference>
<dbReference type="NCBIfam" id="TIGR00761">
    <property type="entry name" value="argB"/>
    <property type="match status" value="1"/>
</dbReference>
<feature type="binding site" evidence="10">
    <location>
        <position position="498"/>
    </location>
    <ligand>
        <name>substrate</name>
    </ligand>
</feature>
<proteinExistence type="inferred from homology"/>
<feature type="site" description="Transition state stabilizer" evidence="10">
    <location>
        <position position="656"/>
    </location>
</feature>
<protein>
    <recommendedName>
        <fullName evidence="11">Arginine biosynthesis bifunctional protein ArgJ</fullName>
    </recommendedName>
    <domain>
        <recommendedName>
            <fullName evidence="11">Glutamate N-acetyltransferase</fullName>
            <ecNumber evidence="11">2.3.1.35</ecNumber>
        </recommendedName>
        <alternativeName>
            <fullName evidence="11">Ornithine acetyltransferase</fullName>
            <shortName evidence="11">OATase</shortName>
        </alternativeName>
        <alternativeName>
            <fullName evidence="11">Ornithine transacetylase</fullName>
        </alternativeName>
    </domain>
    <domain>
        <recommendedName>
            <fullName evidence="11">Amino-acid acetyltransferase</fullName>
            <ecNumber evidence="11">2.3.1.1</ecNumber>
        </recommendedName>
        <alternativeName>
            <fullName evidence="11">N-acetylglutamate synthase</fullName>
            <shortName evidence="11">AGSase</shortName>
        </alternativeName>
    </domain>
    <component>
        <recommendedName>
            <fullName evidence="11">Arginine biosynthesis bifunctional protein ArgJ alpha chain</fullName>
        </recommendedName>
    </component>
    <component>
        <recommendedName>
            <fullName evidence="11">Arginine biosynthesis bifunctional protein ArgJ beta chain</fullName>
        </recommendedName>
    </component>
</protein>
<dbReference type="InterPro" id="IPR037528">
    <property type="entry name" value="ArgB"/>
</dbReference>
<comment type="caution">
    <text evidence="10">Lacks conserved residue(s) required for the propagation of feature annotation.</text>
</comment>
<gene>
    <name evidence="11" type="primary">argJ</name>
    <name evidence="10" type="synonym">argB</name>
    <name evidence="13" type="ORF">AMPC_21790</name>
</gene>
<dbReference type="Gene3D" id="3.60.70.12">
    <property type="entry name" value="L-amino peptidase D-ALA esterase/amidase"/>
    <property type="match status" value="1"/>
</dbReference>
<evidence type="ECO:0000313" key="14">
    <source>
        <dbReference type="Proteomes" id="UP001162734"/>
    </source>
</evidence>
<dbReference type="Pfam" id="PF00696">
    <property type="entry name" value="AA_kinase"/>
    <property type="match status" value="1"/>
</dbReference>
<feature type="binding site" evidence="11">
    <location>
        <position position="390"/>
    </location>
    <ligand>
        <name>substrate</name>
    </ligand>
</feature>
<dbReference type="NCBIfam" id="TIGR00120">
    <property type="entry name" value="ArgJ"/>
    <property type="match status" value="1"/>
</dbReference>
<comment type="pathway">
    <text evidence="11">Amino-acid biosynthesis; L-arginine biosynthesis; N(2)-acetyl-L-ornithine from L-glutamate: step 1/4.</text>
</comment>
<evidence type="ECO:0000256" key="10">
    <source>
        <dbReference type="HAMAP-Rule" id="MF_00082"/>
    </source>
</evidence>
<organism evidence="13 14">
    <name type="scientific">Anaeromyxobacter paludicola</name>
    <dbReference type="NCBI Taxonomy" id="2918171"/>
    <lineage>
        <taxon>Bacteria</taxon>
        <taxon>Pseudomonadati</taxon>
        <taxon>Myxococcota</taxon>
        <taxon>Myxococcia</taxon>
        <taxon>Myxococcales</taxon>
        <taxon>Cystobacterineae</taxon>
        <taxon>Anaeromyxobacteraceae</taxon>
        <taxon>Anaeromyxobacter</taxon>
    </lineage>
</organism>
<dbReference type="CDD" id="cd04250">
    <property type="entry name" value="AAK_NAGK-C"/>
    <property type="match status" value="1"/>
</dbReference>
<evidence type="ECO:0000256" key="9">
    <source>
        <dbReference type="ARBA" id="ARBA00023315"/>
    </source>
</evidence>
<keyword evidence="4 10" id="KW-0808">Transferase</keyword>
<evidence type="ECO:0000256" key="5">
    <source>
        <dbReference type="ARBA" id="ARBA00022741"/>
    </source>
</evidence>
<evidence type="ECO:0000256" key="6">
    <source>
        <dbReference type="ARBA" id="ARBA00022777"/>
    </source>
</evidence>
<feature type="chain" id="PRO_5044922608" description="Arginine biosynthesis bifunctional protein ArgJ alpha chain" evidence="11">
    <location>
        <begin position="1"/>
        <end position="177"/>
    </location>
</feature>
<dbReference type="RefSeq" id="WP_248340686.1">
    <property type="nucleotide sequence ID" value="NZ_AP025592.1"/>
</dbReference>
<dbReference type="EMBL" id="AP025592">
    <property type="protein sequence ID" value="BDG09066.1"/>
    <property type="molecule type" value="Genomic_DNA"/>
</dbReference>
<keyword evidence="11" id="KW-0511">Multifunctional enzyme</keyword>
<dbReference type="EC" id="2.3.1.1" evidence="11"/>
<keyword evidence="5 10" id="KW-0547">Nucleotide-binding</keyword>
<evidence type="ECO:0000313" key="13">
    <source>
        <dbReference type="EMBL" id="BDG09066.1"/>
    </source>
</evidence>
<dbReference type="InterPro" id="IPR036393">
    <property type="entry name" value="AceGlu_kinase-like_sf"/>
</dbReference>
<dbReference type="Pfam" id="PF01960">
    <property type="entry name" value="ArgJ"/>
    <property type="match status" value="1"/>
</dbReference>
<dbReference type="InterPro" id="IPR004662">
    <property type="entry name" value="AcgluKinase_fam"/>
</dbReference>
<keyword evidence="10" id="KW-0963">Cytoplasm</keyword>
<keyword evidence="7 11" id="KW-0068">Autocatalytic cleavage</keyword>
<feature type="site" description="Transition state stabilizer" evidence="10">
    <location>
        <position position="441"/>
    </location>
</feature>
<dbReference type="PANTHER" id="PTHR23100:SF0">
    <property type="entry name" value="ARGININE BIOSYNTHESIS BIFUNCTIONAL PROTEIN ARGJ, MITOCHONDRIAL"/>
    <property type="match status" value="1"/>
</dbReference>
<evidence type="ECO:0000256" key="8">
    <source>
        <dbReference type="ARBA" id="ARBA00022840"/>
    </source>
</evidence>
<comment type="function">
    <text evidence="10">Catalyzes the ATP-dependent phosphorylation of N-acetyl-L-glutamate.</text>
</comment>
<evidence type="ECO:0000256" key="4">
    <source>
        <dbReference type="ARBA" id="ARBA00022679"/>
    </source>
</evidence>
<feature type="chain" id="PRO_5044922607" description="Arginine biosynthesis bifunctional protein ArgJ beta chain" evidence="11">
    <location>
        <begin position="178"/>
        <end position="699"/>
    </location>
</feature>
<dbReference type="Proteomes" id="UP001162734">
    <property type="component" value="Chromosome"/>
</dbReference>
<feature type="site" description="Involved in the stabilization of negative charge on the oxyanion by the formation of the oxyanion hole" evidence="11">
    <location>
        <position position="105"/>
    </location>
</feature>
<dbReference type="Gene3D" id="3.40.1160.10">
    <property type="entry name" value="Acetylglutamate kinase-like"/>
    <property type="match status" value="1"/>
</dbReference>
<feature type="site" description="Involved in the stabilization of negative charge on the oxyanion by the formation of the oxyanion hole" evidence="11">
    <location>
        <position position="106"/>
    </location>
</feature>
<comment type="pathway">
    <text evidence="10">Amino-acid biosynthesis; L-arginine biosynthesis; N(2)-acetyl-L-ornithine from L-glutamate: step 2/4.</text>
</comment>
<dbReference type="EC" id="2.3.1.35" evidence="11"/>
<dbReference type="CDD" id="cd02152">
    <property type="entry name" value="OAT"/>
    <property type="match status" value="1"/>
</dbReference>
<evidence type="ECO:0000256" key="2">
    <source>
        <dbReference type="ARBA" id="ARBA00011475"/>
    </source>
</evidence>
<keyword evidence="8 10" id="KW-0067">ATP-binding</keyword>
<comment type="catalytic activity">
    <reaction evidence="11">
        <text>L-glutamate + acetyl-CoA = N-acetyl-L-glutamate + CoA + H(+)</text>
        <dbReference type="Rhea" id="RHEA:24292"/>
        <dbReference type="ChEBI" id="CHEBI:15378"/>
        <dbReference type="ChEBI" id="CHEBI:29985"/>
        <dbReference type="ChEBI" id="CHEBI:44337"/>
        <dbReference type="ChEBI" id="CHEBI:57287"/>
        <dbReference type="ChEBI" id="CHEBI:57288"/>
        <dbReference type="EC" id="2.3.1.1"/>
    </reaction>
</comment>
<dbReference type="SUPFAM" id="SSF53633">
    <property type="entry name" value="Carbamate kinase-like"/>
    <property type="match status" value="1"/>
</dbReference>
<comment type="catalytic activity">
    <reaction evidence="11">
        <text>N(2)-acetyl-L-ornithine + L-glutamate = N-acetyl-L-glutamate + L-ornithine</text>
        <dbReference type="Rhea" id="RHEA:15349"/>
        <dbReference type="ChEBI" id="CHEBI:29985"/>
        <dbReference type="ChEBI" id="CHEBI:44337"/>
        <dbReference type="ChEBI" id="CHEBI:46911"/>
        <dbReference type="ChEBI" id="CHEBI:57805"/>
        <dbReference type="EC" id="2.3.1.35"/>
    </reaction>
</comment>
<dbReference type="Gene3D" id="3.10.20.340">
    <property type="entry name" value="ArgJ beta chain, C-terminal domain"/>
    <property type="match status" value="1"/>
</dbReference>
<comment type="subunit">
    <text evidence="2 11">Heterotetramer of two alpha and two beta chains.</text>
</comment>
<comment type="similarity">
    <text evidence="1 11">Belongs to the ArgJ family.</text>
</comment>
<feature type="binding site" evidence="11">
    <location>
        <position position="167"/>
    </location>
    <ligand>
        <name>substrate</name>
    </ligand>
</feature>
<evidence type="ECO:0000259" key="12">
    <source>
        <dbReference type="Pfam" id="PF00696"/>
    </source>
</evidence>
<accession>A0ABM7XB30</accession>
<evidence type="ECO:0000256" key="1">
    <source>
        <dbReference type="ARBA" id="ARBA00006774"/>
    </source>
</evidence>
<feature type="binding site" evidence="11">
    <location>
        <position position="264"/>
    </location>
    <ligand>
        <name>substrate</name>
    </ligand>
</feature>
<comment type="subcellular location">
    <subcellularLocation>
        <location evidence="10">Cytoplasm</location>
    </subcellularLocation>
</comment>
<dbReference type="InterPro" id="IPR016117">
    <property type="entry name" value="ArgJ-like_dom_sf"/>
</dbReference>
<comment type="function">
    <text evidence="11">Catalyzes two activities which are involved in the cyclic version of arginine biosynthesis: the synthesis of N-acetylglutamate from glutamate and acetyl-CoA as the acetyl donor, and of ornithine by transacetylation between N(2)-acetylornithine and glutamate.</text>
</comment>
<feature type="binding site" evidence="11">
    <location>
        <position position="141"/>
    </location>
    <ligand>
        <name>substrate</name>
    </ligand>
</feature>
<feature type="domain" description="Aspartate/glutamate/uridylate kinase" evidence="12">
    <location>
        <begin position="437"/>
        <end position="675"/>
    </location>
</feature>
<comment type="pathway">
    <text evidence="11">Amino-acid biosynthesis; L-arginine biosynthesis; L-ornithine and N-acetyl-L-glutamate from L-glutamate and N(2)-acetyl-L-ornithine (cyclic): step 1/1.</text>
</comment>